<dbReference type="EMBL" id="BONK01000012">
    <property type="protein sequence ID" value="GIG22656.1"/>
    <property type="molecule type" value="Genomic_DNA"/>
</dbReference>
<keyword evidence="1" id="KW-0472">Membrane</keyword>
<keyword evidence="1" id="KW-0812">Transmembrane</keyword>
<feature type="transmembrane region" description="Helical" evidence="1">
    <location>
        <begin position="49"/>
        <end position="68"/>
    </location>
</feature>
<evidence type="ECO:0000313" key="2">
    <source>
        <dbReference type="EMBL" id="GIG22656.1"/>
    </source>
</evidence>
<reference evidence="2" key="1">
    <citation type="submission" date="2021-01" db="EMBL/GenBank/DDBJ databases">
        <title>Whole genome shotgun sequence of Cellulomonas chitinilytica NBRC 110799.</title>
        <authorList>
            <person name="Komaki H."/>
            <person name="Tamura T."/>
        </authorList>
    </citation>
    <scope>NUCLEOTIDE SEQUENCE</scope>
    <source>
        <strain evidence="2">NBRC 110799</strain>
    </source>
</reference>
<comment type="caution">
    <text evidence="2">The sequence shown here is derived from an EMBL/GenBank/DDBJ whole genome shotgun (WGS) entry which is preliminary data.</text>
</comment>
<feature type="transmembrane region" description="Helical" evidence="1">
    <location>
        <begin position="21"/>
        <end position="43"/>
    </location>
</feature>
<proteinExistence type="predicted"/>
<evidence type="ECO:0000313" key="3">
    <source>
        <dbReference type="Proteomes" id="UP000632740"/>
    </source>
</evidence>
<keyword evidence="1" id="KW-1133">Transmembrane helix</keyword>
<evidence type="ECO:0000256" key="1">
    <source>
        <dbReference type="SAM" id="Phobius"/>
    </source>
</evidence>
<organism evidence="2 3">
    <name type="scientific">Cellulomonas chitinilytica</name>
    <dbReference type="NCBI Taxonomy" id="398759"/>
    <lineage>
        <taxon>Bacteria</taxon>
        <taxon>Bacillati</taxon>
        <taxon>Actinomycetota</taxon>
        <taxon>Actinomycetes</taxon>
        <taxon>Micrococcales</taxon>
        <taxon>Cellulomonadaceae</taxon>
        <taxon>Cellulomonas</taxon>
    </lineage>
</organism>
<dbReference type="RefSeq" id="WP_203757619.1">
    <property type="nucleotide sequence ID" value="NZ_BONK01000012.1"/>
</dbReference>
<accession>A0A919U2U3</accession>
<name>A0A919U2U3_9CELL</name>
<keyword evidence="3" id="KW-1185">Reference proteome</keyword>
<evidence type="ECO:0008006" key="4">
    <source>
        <dbReference type="Google" id="ProtNLM"/>
    </source>
</evidence>
<dbReference type="AlphaFoldDB" id="A0A919U2U3"/>
<sequence>MPLIPRATRTPPAPVPVDLGRVMLVGTALWLVALAVCTVLAAVGTATWMPVWVCLAGIATGAFGWDWARRHRTTPPDVAPPA</sequence>
<protein>
    <recommendedName>
        <fullName evidence="4">DUF2530 domain-containing protein</fullName>
    </recommendedName>
</protein>
<dbReference type="Proteomes" id="UP000632740">
    <property type="component" value="Unassembled WGS sequence"/>
</dbReference>
<gene>
    <name evidence="2" type="ORF">Cch01nite_33800</name>
</gene>